<evidence type="ECO:0000259" key="5">
    <source>
        <dbReference type="Pfam" id="PF04829"/>
    </source>
</evidence>
<evidence type="ECO:0000256" key="4">
    <source>
        <dbReference type="ARBA" id="ARBA00023026"/>
    </source>
</evidence>
<evidence type="ECO:0000313" key="7">
    <source>
        <dbReference type="EMBL" id="AAF42112.1"/>
    </source>
</evidence>
<dbReference type="KEGG" id="nme:NMB1772"/>
<organism evidence="7 8">
    <name type="scientific">Neisseria meningitidis serogroup B (strain ATCC BAA-335 / MC58)</name>
    <dbReference type="NCBI Taxonomy" id="122586"/>
    <lineage>
        <taxon>Bacteria</taxon>
        <taxon>Pseudomonadati</taxon>
        <taxon>Pseudomonadota</taxon>
        <taxon>Betaproteobacteria</taxon>
        <taxon>Neisseriales</taxon>
        <taxon>Neisseriaceae</taxon>
        <taxon>Neisseria</taxon>
    </lineage>
</organism>
<evidence type="ECO:0000256" key="1">
    <source>
        <dbReference type="ARBA" id="ARBA00004219"/>
    </source>
</evidence>
<dbReference type="PATRIC" id="fig|122586.8.peg.2256"/>
<dbReference type="PIR" id="H81043">
    <property type="entry name" value="H81043"/>
</dbReference>
<comment type="subcellular location">
    <subcellularLocation>
        <location evidence="1">Target cell</location>
        <location evidence="1">Target cell cytoplasm</location>
    </subcellularLocation>
</comment>
<keyword evidence="4" id="KW-0843">Virulence</keyword>
<keyword evidence="2" id="KW-0800">Toxin</keyword>
<keyword evidence="8" id="KW-1185">Reference proteome</keyword>
<dbReference type="GO" id="GO:0090729">
    <property type="term" value="F:toxin activity"/>
    <property type="evidence" value="ECO:0007669"/>
    <property type="project" value="UniProtKB-KW"/>
</dbReference>
<keyword evidence="3" id="KW-1266">Target cell cytoplasm</keyword>
<sequence length="612" mass="65450">MRKVCASARTRSMIYGSMPSEKLTIFQTAFVMQVNIQIPYILPRCVRAEDTPYACYLKQLQVTKDVNWNQVQLAYDKWDYKQEGLTGAGAAIIALAVTVVTAGAGAGAALGLNGAAAAATDAAFASLASQASVSLINNKGNIGNTLKELGRSSTVKNLMVAVATAGVADKIGASALNNVSDKQWINNLTVNLANAGSAALINTAVNGGSLKDNLEANILAALVNTAHGEAASKIKQLDQHYITHKIAHAIAGCAAAAANKGKCQDGAIGAAVGEILGEALLDGRDPGSLNVKDRAKIIAKAKLAAGTVAALSKGDVNAAANAAAVAVESNALSKERMDKLTKCLSGKTCSTTMEKVNAIKKDEQFSKVIDTEIQKVCSRNPLGDGCRNGINMSIKYIAMPAAWKYMPTDVSRVAKEVFGYLYNSQGASTRFDKYFNTIDNRADFFAASNLYEQNLGSKARWFGGADFVSRAAITGLGADGEASYITFAAGKVVGNPPIYEWRAASGNALIVNGFYNFRDLFNKKTNPREWDIQQLKSEQKLLQPIHQKYLSNEKDYLSLIKGVTSNKIFSIIPNPLDERKKIEDGINMLDYKSRIKYGCKLMGYSEKQGCKP</sequence>
<evidence type="ECO:0000256" key="2">
    <source>
        <dbReference type="ARBA" id="ARBA00022656"/>
    </source>
</evidence>
<evidence type="ECO:0000259" key="6">
    <source>
        <dbReference type="Pfam" id="PF04830"/>
    </source>
</evidence>
<dbReference type="InterPro" id="IPR006915">
    <property type="entry name" value="DUF637_hemagglutn_put"/>
</dbReference>
<dbReference type="PaxDb" id="122586-NMB1772"/>
<feature type="domain" description="DUF637" evidence="6">
    <location>
        <begin position="119"/>
        <end position="270"/>
    </location>
</feature>
<dbReference type="InterPro" id="IPR006914">
    <property type="entry name" value="VENN_dom"/>
</dbReference>
<dbReference type="Pfam" id="PF04830">
    <property type="entry name" value="DUF637"/>
    <property type="match status" value="1"/>
</dbReference>
<protein>
    <submittedName>
        <fullName evidence="7">Uncharacterized protein</fullName>
    </submittedName>
</protein>
<dbReference type="STRING" id="122586.NMB1772"/>
<evidence type="ECO:0000313" key="8">
    <source>
        <dbReference type="Proteomes" id="UP000000425"/>
    </source>
</evidence>
<name>Q9JY28_NEIMB</name>
<dbReference type="HOGENOM" id="CLU_024628_0_0_4"/>
<feature type="domain" description="VENN motif-containing" evidence="5">
    <location>
        <begin position="286"/>
        <end position="334"/>
    </location>
</feature>
<dbReference type="Pfam" id="PF04829">
    <property type="entry name" value="PT-VENN"/>
    <property type="match status" value="1"/>
</dbReference>
<dbReference type="AlphaFoldDB" id="Q9JY28"/>
<dbReference type="OrthoDB" id="8613100at2"/>
<gene>
    <name evidence="7" type="ordered locus">NMB1772</name>
</gene>
<evidence type="ECO:0000256" key="3">
    <source>
        <dbReference type="ARBA" id="ARBA00022913"/>
    </source>
</evidence>
<dbReference type="EMBL" id="AE002098">
    <property type="protein sequence ID" value="AAF42112.1"/>
    <property type="molecule type" value="Genomic_DNA"/>
</dbReference>
<accession>Q9JY28</accession>
<proteinExistence type="predicted"/>
<dbReference type="InParanoid" id="Q9JY28"/>
<reference evidence="7 8" key="1">
    <citation type="journal article" date="2000" name="Science">
        <title>Complete genome sequence of Neisseria meningitidis serogroup B strain MC58.</title>
        <authorList>
            <person name="Tettelin H."/>
            <person name="Saunders N.J."/>
            <person name="Heidelberg J."/>
            <person name="Jeffries A.C."/>
            <person name="Nelson K.E."/>
            <person name="Eisen J.A."/>
            <person name="Ketchum K.A."/>
            <person name="Hood D.W."/>
            <person name="Peden J.F."/>
            <person name="Dodson R.J."/>
            <person name="Nelson W.C."/>
            <person name="Gwinn M.L."/>
            <person name="DeBoy R."/>
            <person name="Peterson J.D."/>
            <person name="Hickey E.K."/>
            <person name="Haft D.H."/>
            <person name="Salzberg S.L."/>
            <person name="White O."/>
            <person name="Fleischmann R.D."/>
            <person name="Dougherty B.A."/>
            <person name="Mason T."/>
            <person name="Ciecko A."/>
            <person name="Parksey D.S."/>
            <person name="Blair E."/>
            <person name="Cittone H."/>
            <person name="Clark E.B."/>
            <person name="Cotton M.D."/>
            <person name="Utterback T.R."/>
            <person name="Khouri H."/>
            <person name="Qin H."/>
            <person name="Vamathevan J."/>
            <person name="Gill J."/>
            <person name="Scarlato V."/>
            <person name="Masignani V."/>
            <person name="Pizza M."/>
            <person name="Grandi G."/>
            <person name="Sun L."/>
            <person name="Smith H.O."/>
            <person name="Fraser C.M."/>
            <person name="Moxon E.R."/>
            <person name="Rappuoli R."/>
            <person name="Venter J.C."/>
        </authorList>
    </citation>
    <scope>NUCLEOTIDE SEQUENCE [LARGE SCALE GENOMIC DNA]</scope>
    <source>
        <strain evidence="8">ATCC BAA-335 / MC58</strain>
    </source>
</reference>
<dbReference type="Proteomes" id="UP000000425">
    <property type="component" value="Chromosome"/>
</dbReference>